<proteinExistence type="predicted"/>
<dbReference type="Gene3D" id="3.40.50.300">
    <property type="entry name" value="P-loop containing nucleotide triphosphate hydrolases"/>
    <property type="match status" value="1"/>
</dbReference>
<evidence type="ECO:0000313" key="8">
    <source>
        <dbReference type="Proteomes" id="UP000183039"/>
    </source>
</evidence>
<dbReference type="EMBL" id="JXLC01000015">
    <property type="protein sequence ID" value="OJG91323.1"/>
    <property type="molecule type" value="Genomic_DNA"/>
</dbReference>
<accession>A0A0S3KDG0</accession>
<dbReference type="EMBL" id="CP013614">
    <property type="protein sequence ID" value="ALS02349.1"/>
    <property type="molecule type" value="Genomic_DNA"/>
</dbReference>
<dbReference type="OrthoDB" id="9804819at2"/>
<dbReference type="InterPro" id="IPR027417">
    <property type="entry name" value="P-loop_NTPase"/>
</dbReference>
<keyword evidence="1" id="KW-0813">Transport</keyword>
<name>A0A0S3KDG0_9ENTE</name>
<reference evidence="6 8" key="1">
    <citation type="submission" date="2014-12" db="EMBL/GenBank/DDBJ databases">
        <title>Draft genome sequences of 29 type strains of Enterococci.</title>
        <authorList>
            <person name="Zhong Z."/>
            <person name="Sun Z."/>
            <person name="Liu W."/>
            <person name="Zhang W."/>
            <person name="Zhang H."/>
        </authorList>
    </citation>
    <scope>NUCLEOTIDE SEQUENCE [LARGE SCALE GENOMIC DNA]</scope>
    <source>
        <strain evidence="6 8">DSM 22801</strain>
    </source>
</reference>
<gene>
    <name evidence="5" type="ORF">ATZ33_13425</name>
    <name evidence="6" type="ORF">RV15_GL000779</name>
</gene>
<feature type="domain" description="ABC transporter" evidence="4">
    <location>
        <begin position="2"/>
        <end position="234"/>
    </location>
</feature>
<keyword evidence="3" id="KW-0067">ATP-binding</keyword>
<evidence type="ECO:0000313" key="6">
    <source>
        <dbReference type="EMBL" id="OJG91323.1"/>
    </source>
</evidence>
<keyword evidence="2" id="KW-0547">Nucleotide-binding</keyword>
<sequence>MITFYLENKKYQNNFEIKNISLEIHQGKCTALIGHNGSGKTTILNSLLGHLQYKGVLEVDDRILHIQEKNSDFDCLKSKIAYISDEALLFDFLTIDEYFNLIQKNSFNKIDIQYIELLIDIFKIQKYRNTLIEDLSFGTKKKVQIIAQLAKKTNYIVFDEPTNGLDPDMIIILKKLIHKLLAENIGVLISTHQLKFCEDLSDEIVIIQNGECILNDTTSSIYEMYDTHDLEEIYTSLNSDLYEKVGEYIETIQY</sequence>
<evidence type="ECO:0000313" key="5">
    <source>
        <dbReference type="EMBL" id="ALS02349.1"/>
    </source>
</evidence>
<dbReference type="RefSeq" id="WP_071878099.1">
    <property type="nucleotide sequence ID" value="NZ_JXLC01000015.1"/>
</dbReference>
<evidence type="ECO:0000256" key="2">
    <source>
        <dbReference type="ARBA" id="ARBA00022741"/>
    </source>
</evidence>
<dbReference type="InterPro" id="IPR051782">
    <property type="entry name" value="ABC_Transporter_VariousFunc"/>
</dbReference>
<organism evidence="6 8">
    <name type="scientific">Enterococcus silesiacus</name>
    <dbReference type="NCBI Taxonomy" id="332949"/>
    <lineage>
        <taxon>Bacteria</taxon>
        <taxon>Bacillati</taxon>
        <taxon>Bacillota</taxon>
        <taxon>Bacilli</taxon>
        <taxon>Lactobacillales</taxon>
        <taxon>Enterococcaceae</taxon>
        <taxon>Enterococcus</taxon>
    </lineage>
</organism>
<dbReference type="PANTHER" id="PTHR42939:SF1">
    <property type="entry name" value="ABC TRANSPORTER ATP-BINDING PROTEIN ALBC-RELATED"/>
    <property type="match status" value="1"/>
</dbReference>
<evidence type="ECO:0000313" key="7">
    <source>
        <dbReference type="Proteomes" id="UP000065511"/>
    </source>
</evidence>
<dbReference type="AlphaFoldDB" id="A0A0S3KDG0"/>
<dbReference type="GO" id="GO:0005524">
    <property type="term" value="F:ATP binding"/>
    <property type="evidence" value="ECO:0007669"/>
    <property type="project" value="UniProtKB-KW"/>
</dbReference>
<dbReference type="Proteomes" id="UP000183039">
    <property type="component" value="Unassembled WGS sequence"/>
</dbReference>
<dbReference type="SUPFAM" id="SSF52540">
    <property type="entry name" value="P-loop containing nucleoside triphosphate hydrolases"/>
    <property type="match status" value="1"/>
</dbReference>
<dbReference type="SMART" id="SM00382">
    <property type="entry name" value="AAA"/>
    <property type="match status" value="1"/>
</dbReference>
<dbReference type="PROSITE" id="PS50893">
    <property type="entry name" value="ABC_TRANSPORTER_2"/>
    <property type="match status" value="1"/>
</dbReference>
<dbReference type="GO" id="GO:0016887">
    <property type="term" value="F:ATP hydrolysis activity"/>
    <property type="evidence" value="ECO:0007669"/>
    <property type="project" value="InterPro"/>
</dbReference>
<evidence type="ECO:0000256" key="3">
    <source>
        <dbReference type="ARBA" id="ARBA00022840"/>
    </source>
</evidence>
<evidence type="ECO:0000259" key="4">
    <source>
        <dbReference type="PROSITE" id="PS50893"/>
    </source>
</evidence>
<dbReference type="KEGG" id="ess:ATZ33_13425"/>
<dbReference type="Proteomes" id="UP000065511">
    <property type="component" value="Chromosome"/>
</dbReference>
<dbReference type="PANTHER" id="PTHR42939">
    <property type="entry name" value="ABC TRANSPORTER ATP-BINDING PROTEIN ALBC-RELATED"/>
    <property type="match status" value="1"/>
</dbReference>
<dbReference type="InterPro" id="IPR003593">
    <property type="entry name" value="AAA+_ATPase"/>
</dbReference>
<keyword evidence="7" id="KW-1185">Reference proteome</keyword>
<evidence type="ECO:0000256" key="1">
    <source>
        <dbReference type="ARBA" id="ARBA00022448"/>
    </source>
</evidence>
<dbReference type="Pfam" id="PF00005">
    <property type="entry name" value="ABC_tran"/>
    <property type="match status" value="1"/>
</dbReference>
<reference evidence="5 7" key="2">
    <citation type="submission" date="2015-12" db="EMBL/GenBank/DDBJ databases">
        <authorList>
            <person name="Lauer A."/>
            <person name="Humrighouse B."/>
            <person name="Loparev V."/>
            <person name="Shewmaker P.L."/>
            <person name="Whitney A.M."/>
            <person name="McLaughlin R.W."/>
        </authorList>
    </citation>
    <scope>NUCLEOTIDE SEQUENCE [LARGE SCALE GENOMIC DNA]</scope>
    <source>
        <strain evidence="5 7">LMG 23085</strain>
    </source>
</reference>
<protein>
    <recommendedName>
        <fullName evidence="4">ABC transporter domain-containing protein</fullName>
    </recommendedName>
</protein>
<dbReference type="InterPro" id="IPR003439">
    <property type="entry name" value="ABC_transporter-like_ATP-bd"/>
</dbReference>